<name>A0ABD5Q5B8_9EURY</name>
<evidence type="ECO:0008006" key="3">
    <source>
        <dbReference type="Google" id="ProtNLM"/>
    </source>
</evidence>
<dbReference type="GeneID" id="73043402"/>
<reference evidence="1 2" key="1">
    <citation type="journal article" date="2019" name="Int. J. Syst. Evol. Microbiol.">
        <title>The Global Catalogue of Microorganisms (GCM) 10K type strain sequencing project: providing services to taxonomists for standard genome sequencing and annotation.</title>
        <authorList>
            <consortium name="The Broad Institute Genomics Platform"/>
            <consortium name="The Broad Institute Genome Sequencing Center for Infectious Disease"/>
            <person name="Wu L."/>
            <person name="Ma J."/>
        </authorList>
    </citation>
    <scope>NUCLEOTIDE SEQUENCE [LARGE SCALE GENOMIC DNA]</scope>
    <source>
        <strain evidence="1 2">XZYJ18</strain>
    </source>
</reference>
<dbReference type="AlphaFoldDB" id="A0ABD5Q5B8"/>
<comment type="caution">
    <text evidence="1">The sequence shown here is derived from an EMBL/GenBank/DDBJ whole genome shotgun (WGS) entry which is preliminary data.</text>
</comment>
<protein>
    <recommendedName>
        <fullName evidence="3">Tat (Twin-arginine translocation) pathway signal sequence</fullName>
    </recommendedName>
</protein>
<proteinExistence type="predicted"/>
<keyword evidence="2" id="KW-1185">Reference proteome</keyword>
<dbReference type="Proteomes" id="UP001595945">
    <property type="component" value="Unassembled WGS sequence"/>
</dbReference>
<gene>
    <name evidence="1" type="ORF">ACFO9K_16565</name>
</gene>
<sequence>MSDEHDTNLDRRSFLKNSAVGAFGFTGWAVQDGDGQDGENGSGDRPLYVRRMVFPFPERLDGDLRRKIIIMTDRKDTRPDSLEDVNVDAVDNCNFSGDWPPAELNVWEGIIVDWKNAGRMVGFYGGNPTVEATQLVERNTIFVENQPTNIPLGTPFIVDTVDKCPGDLVGVEATKVPGIEVQTGPGESTGEATNDR</sequence>
<dbReference type="EMBL" id="JBHSHT010000002">
    <property type="protein sequence ID" value="MFC4825870.1"/>
    <property type="molecule type" value="Genomic_DNA"/>
</dbReference>
<evidence type="ECO:0000313" key="1">
    <source>
        <dbReference type="EMBL" id="MFC4825870.1"/>
    </source>
</evidence>
<organism evidence="1 2">
    <name type="scientific">Halorussus aquaticus</name>
    <dbReference type="NCBI Taxonomy" id="2953748"/>
    <lineage>
        <taxon>Archaea</taxon>
        <taxon>Methanobacteriati</taxon>
        <taxon>Methanobacteriota</taxon>
        <taxon>Stenosarchaea group</taxon>
        <taxon>Halobacteria</taxon>
        <taxon>Halobacteriales</taxon>
        <taxon>Haladaptataceae</taxon>
        <taxon>Halorussus</taxon>
    </lineage>
</organism>
<dbReference type="RefSeq" id="WP_254268502.1">
    <property type="nucleotide sequence ID" value="NZ_CP100400.1"/>
</dbReference>
<accession>A0ABD5Q5B8</accession>
<evidence type="ECO:0000313" key="2">
    <source>
        <dbReference type="Proteomes" id="UP001595945"/>
    </source>
</evidence>